<keyword evidence="5" id="KW-0349">Heme</keyword>
<dbReference type="OrthoDB" id="1470350at2759"/>
<dbReference type="EMBL" id="SDIL01000010">
    <property type="protein sequence ID" value="RXK41333.1"/>
    <property type="molecule type" value="Genomic_DNA"/>
</dbReference>
<dbReference type="GO" id="GO:0004497">
    <property type="term" value="F:monooxygenase activity"/>
    <property type="evidence" value="ECO:0007669"/>
    <property type="project" value="InterPro"/>
</dbReference>
<proteinExistence type="inferred from homology"/>
<dbReference type="InParanoid" id="A0A4Q1BTD2"/>
<organism evidence="6 7">
    <name type="scientific">Tremella mesenterica</name>
    <name type="common">Jelly fungus</name>
    <dbReference type="NCBI Taxonomy" id="5217"/>
    <lineage>
        <taxon>Eukaryota</taxon>
        <taxon>Fungi</taxon>
        <taxon>Dikarya</taxon>
        <taxon>Basidiomycota</taxon>
        <taxon>Agaricomycotina</taxon>
        <taxon>Tremellomycetes</taxon>
        <taxon>Tremellales</taxon>
        <taxon>Tremellaceae</taxon>
        <taxon>Tremella</taxon>
    </lineage>
</organism>
<evidence type="ECO:0000256" key="3">
    <source>
        <dbReference type="ARBA" id="ARBA00023002"/>
    </source>
</evidence>
<dbReference type="STRING" id="5217.A0A4Q1BTD2"/>
<dbReference type="InterPro" id="IPR036396">
    <property type="entry name" value="Cyt_P450_sf"/>
</dbReference>
<dbReference type="PANTHER" id="PTHR24296">
    <property type="entry name" value="CYTOCHROME P450"/>
    <property type="match status" value="1"/>
</dbReference>
<comment type="caution">
    <text evidence="6">The sequence shown here is derived from an EMBL/GenBank/DDBJ whole genome shotgun (WGS) entry which is preliminary data.</text>
</comment>
<dbReference type="Proteomes" id="UP000289152">
    <property type="component" value="Unassembled WGS sequence"/>
</dbReference>
<gene>
    <name evidence="6" type="ORF">M231_01483</name>
</gene>
<comment type="similarity">
    <text evidence="1">Belongs to the cytochrome P450 family.</text>
</comment>
<protein>
    <recommendedName>
        <fullName evidence="8">Cytochrome P450</fullName>
    </recommendedName>
</protein>
<keyword evidence="3" id="KW-0560">Oxidoreductase</keyword>
<name>A0A4Q1BTD2_TREME</name>
<dbReference type="GO" id="GO:0020037">
    <property type="term" value="F:heme binding"/>
    <property type="evidence" value="ECO:0007669"/>
    <property type="project" value="InterPro"/>
</dbReference>
<evidence type="ECO:0000256" key="4">
    <source>
        <dbReference type="ARBA" id="ARBA00023004"/>
    </source>
</evidence>
<dbReference type="InterPro" id="IPR001128">
    <property type="entry name" value="Cyt_P450"/>
</dbReference>
<reference evidence="6 7" key="1">
    <citation type="submission" date="2016-06" db="EMBL/GenBank/DDBJ databases">
        <title>Evolution of pathogenesis and genome organization in the Tremellales.</title>
        <authorList>
            <person name="Cuomo C."/>
            <person name="Litvintseva A."/>
            <person name="Heitman J."/>
            <person name="Chen Y."/>
            <person name="Sun S."/>
            <person name="Springer D."/>
            <person name="Dromer F."/>
            <person name="Young S."/>
            <person name="Zeng Q."/>
            <person name="Chapman S."/>
            <person name="Gujja S."/>
            <person name="Saif S."/>
            <person name="Birren B."/>
        </authorList>
    </citation>
    <scope>NUCLEOTIDE SEQUENCE [LARGE SCALE GENOMIC DNA]</scope>
    <source>
        <strain evidence="6 7">ATCC 28783</strain>
    </source>
</reference>
<keyword evidence="7" id="KW-1185">Reference proteome</keyword>
<dbReference type="AlphaFoldDB" id="A0A4Q1BTD2"/>
<dbReference type="GO" id="GO:0016705">
    <property type="term" value="F:oxidoreductase activity, acting on paired donors, with incorporation or reduction of molecular oxygen"/>
    <property type="evidence" value="ECO:0007669"/>
    <property type="project" value="InterPro"/>
</dbReference>
<evidence type="ECO:0000256" key="1">
    <source>
        <dbReference type="ARBA" id="ARBA00010617"/>
    </source>
</evidence>
<dbReference type="PRINTS" id="PR00463">
    <property type="entry name" value="EP450I"/>
</dbReference>
<feature type="binding site" description="axial binding residue" evidence="5">
    <location>
        <position position="439"/>
    </location>
    <ligand>
        <name>heme</name>
        <dbReference type="ChEBI" id="CHEBI:30413"/>
    </ligand>
    <ligandPart>
        <name>Fe</name>
        <dbReference type="ChEBI" id="CHEBI:18248"/>
    </ligandPart>
</feature>
<sequence>MYPSGLSQIFISIAVTVTGWLFVKLIARGPFDPLPIIGHLHKTVRGRQFFFEWVLDGTRYHKEKDWLLNVMGARVWLIIEPSSIKTISLKVSTETDGSFDKTETASKVMGDLAGKGTLLIKGPLWRAHRTAANHLFASPKTIAHIVDHVLPRNKHVLTSALSHAADQNVVVDAQQVMTTWLNAGFGDLAFGASSGEIHAKFSRAWTAASRPVIRRFITPFWRMKERFQSYGLQIQKDIATARGACHDLVTRTRQAIKEEEIGIQPPRDDGSGMVIRTLLESDYTFTEEELEDASLGFMFAASDTTSHGLAWALYAMLRYPSYLPRLQAEIDSLPLELSSNTELSSHLPLLEAFISESLRLHPPTAVILSECTASQPVVMPGGAVIKPGDRIYMLPWIMARCRSIWGEDAEVFRPERWMEGGKRKSAYEFPVFFAGPRNCPGQQLGRSEMIYTLTVVLREFEFEAAWPMDPKDELAKAEKDGGVKEGDSYIWQRAGKKCMEYGITSGVLGGLPVKIKRRKSGKTA</sequence>
<dbReference type="PRINTS" id="PR00385">
    <property type="entry name" value="P450"/>
</dbReference>
<comment type="cofactor">
    <cofactor evidence="5">
        <name>heme</name>
        <dbReference type="ChEBI" id="CHEBI:30413"/>
    </cofactor>
</comment>
<dbReference type="Pfam" id="PF00067">
    <property type="entry name" value="p450"/>
    <property type="match status" value="1"/>
</dbReference>
<dbReference type="SUPFAM" id="SSF48264">
    <property type="entry name" value="Cytochrome P450"/>
    <property type="match status" value="1"/>
</dbReference>
<dbReference type="GO" id="GO:0005506">
    <property type="term" value="F:iron ion binding"/>
    <property type="evidence" value="ECO:0007669"/>
    <property type="project" value="InterPro"/>
</dbReference>
<evidence type="ECO:0000256" key="5">
    <source>
        <dbReference type="PIRSR" id="PIRSR602401-1"/>
    </source>
</evidence>
<dbReference type="Gene3D" id="1.10.630.10">
    <property type="entry name" value="Cytochrome P450"/>
    <property type="match status" value="1"/>
</dbReference>
<dbReference type="VEuPathDB" id="FungiDB:TREMEDRAFT_18232"/>
<keyword evidence="4 5" id="KW-0408">Iron</keyword>
<keyword evidence="2 5" id="KW-0479">Metal-binding</keyword>
<evidence type="ECO:0008006" key="8">
    <source>
        <dbReference type="Google" id="ProtNLM"/>
    </source>
</evidence>
<evidence type="ECO:0000313" key="7">
    <source>
        <dbReference type="Proteomes" id="UP000289152"/>
    </source>
</evidence>
<evidence type="ECO:0000256" key="2">
    <source>
        <dbReference type="ARBA" id="ARBA00022723"/>
    </source>
</evidence>
<evidence type="ECO:0000313" key="6">
    <source>
        <dbReference type="EMBL" id="RXK41333.1"/>
    </source>
</evidence>
<dbReference type="InterPro" id="IPR002401">
    <property type="entry name" value="Cyt_P450_E_grp-I"/>
</dbReference>
<accession>A0A4Q1BTD2</accession>